<comment type="caution">
    <text evidence="3">The sequence shown here is derived from an EMBL/GenBank/DDBJ whole genome shotgun (WGS) entry which is preliminary data.</text>
</comment>
<feature type="domain" description="HTH marR-type" evidence="2">
    <location>
        <begin position="65"/>
        <end position="127"/>
    </location>
</feature>
<reference evidence="3 4" key="1">
    <citation type="submission" date="2018-11" db="EMBL/GenBank/DDBJ databases">
        <title>Rhodococcus spongicola sp. nov. and Rhodococcus xishaensis sp. nov. from marine sponges.</title>
        <authorList>
            <person name="Li L."/>
            <person name="Lin H.W."/>
        </authorList>
    </citation>
    <scope>NUCLEOTIDE SEQUENCE [LARGE SCALE GENOMIC DNA]</scope>
    <source>
        <strain evidence="3 4">CCTCC AB2014297</strain>
    </source>
</reference>
<feature type="compositionally biased region" description="Basic residues" evidence="1">
    <location>
        <begin position="206"/>
        <end position="219"/>
    </location>
</feature>
<evidence type="ECO:0000259" key="2">
    <source>
        <dbReference type="Pfam" id="PF13463"/>
    </source>
</evidence>
<dbReference type="InterPro" id="IPR000835">
    <property type="entry name" value="HTH_MarR-typ"/>
</dbReference>
<dbReference type="Proteomes" id="UP000286208">
    <property type="component" value="Unassembled WGS sequence"/>
</dbReference>
<dbReference type="InterPro" id="IPR036388">
    <property type="entry name" value="WH-like_DNA-bd_sf"/>
</dbReference>
<dbReference type="Pfam" id="PF13463">
    <property type="entry name" value="HTH_27"/>
    <property type="match status" value="1"/>
</dbReference>
<evidence type="ECO:0000313" key="4">
    <source>
        <dbReference type="Proteomes" id="UP000286208"/>
    </source>
</evidence>
<gene>
    <name evidence="3" type="ORF">EGT67_20335</name>
</gene>
<dbReference type="GO" id="GO:0003700">
    <property type="term" value="F:DNA-binding transcription factor activity"/>
    <property type="evidence" value="ECO:0007669"/>
    <property type="project" value="InterPro"/>
</dbReference>
<dbReference type="EMBL" id="RKLP01000011">
    <property type="protein sequence ID" value="RVW07880.1"/>
    <property type="molecule type" value="Genomic_DNA"/>
</dbReference>
<dbReference type="Gene3D" id="1.10.10.10">
    <property type="entry name" value="Winged helix-like DNA-binding domain superfamily/Winged helix DNA-binding domain"/>
    <property type="match status" value="1"/>
</dbReference>
<evidence type="ECO:0000256" key="1">
    <source>
        <dbReference type="SAM" id="MobiDB-lite"/>
    </source>
</evidence>
<proteinExistence type="predicted"/>
<evidence type="ECO:0000313" key="3">
    <source>
        <dbReference type="EMBL" id="RVW07880.1"/>
    </source>
</evidence>
<dbReference type="InterPro" id="IPR036390">
    <property type="entry name" value="WH_DNA-bd_sf"/>
</dbReference>
<dbReference type="SUPFAM" id="SSF46785">
    <property type="entry name" value="Winged helix' DNA-binding domain"/>
    <property type="match status" value="1"/>
</dbReference>
<feature type="compositionally biased region" description="Basic and acidic residues" evidence="1">
    <location>
        <begin position="195"/>
        <end position="204"/>
    </location>
</feature>
<accession>A0A3S3AGW2</accession>
<feature type="region of interest" description="Disordered" evidence="1">
    <location>
        <begin position="187"/>
        <end position="219"/>
    </location>
</feature>
<name>A0A3S3AGW2_9NOCA</name>
<keyword evidence="4" id="KW-1185">Reference proteome</keyword>
<dbReference type="AlphaFoldDB" id="A0A3S3AGW2"/>
<sequence>MSSTDPTSPGRPESLAPGRHWHLAENSYEEALTAFEFAVLQVEGGFQRFATQAIRVAADLDLAFNEVVALHVVRMQERSKDTATIAQLTNRDDLPNLQYNLRKLVSMGLLERTKSGTSSVFTVTAKGREITDRYAQLRRQTLVSNLEELSDITTKMHHAVRSMQVLTGLYEAASRELATINTAVLFEPLPDDEPEKERAEDARPKTTGKNRSRSKRTQS</sequence>
<organism evidence="3 4">
    <name type="scientific">Prescottella agglutinans</name>
    <dbReference type="NCBI Taxonomy" id="1644129"/>
    <lineage>
        <taxon>Bacteria</taxon>
        <taxon>Bacillati</taxon>
        <taxon>Actinomycetota</taxon>
        <taxon>Actinomycetes</taxon>
        <taxon>Mycobacteriales</taxon>
        <taxon>Nocardiaceae</taxon>
        <taxon>Prescottella</taxon>
    </lineage>
</organism>
<dbReference type="OrthoDB" id="4550442at2"/>
<protein>
    <submittedName>
        <fullName evidence="3">Transcriptional regulator</fullName>
    </submittedName>
</protein>